<feature type="domain" description="OmpA-like" evidence="5">
    <location>
        <begin position="484"/>
        <end position="602"/>
    </location>
</feature>
<dbReference type="InterPro" id="IPR006665">
    <property type="entry name" value="OmpA-like"/>
</dbReference>
<dbReference type="PANTHER" id="PTHR30329:SF21">
    <property type="entry name" value="LIPOPROTEIN YIAD-RELATED"/>
    <property type="match status" value="1"/>
</dbReference>
<dbReference type="SUPFAM" id="SSF82171">
    <property type="entry name" value="DPP6 N-terminal domain-like"/>
    <property type="match status" value="1"/>
</dbReference>
<dbReference type="SUPFAM" id="SSF103088">
    <property type="entry name" value="OmpA-like"/>
    <property type="match status" value="1"/>
</dbReference>
<keyword evidence="2 4" id="KW-0472">Membrane</keyword>
<dbReference type="InterPro" id="IPR006664">
    <property type="entry name" value="OMP_bac"/>
</dbReference>
<gene>
    <name evidence="6" type="ORF">KK062_13675</name>
</gene>
<dbReference type="AlphaFoldDB" id="A0AAP2GVP2"/>
<dbReference type="Gene3D" id="2.120.10.30">
    <property type="entry name" value="TolB, C-terminal domain"/>
    <property type="match status" value="1"/>
</dbReference>
<dbReference type="PROSITE" id="PS51123">
    <property type="entry name" value="OMPA_2"/>
    <property type="match status" value="1"/>
</dbReference>
<dbReference type="PRINTS" id="PR01021">
    <property type="entry name" value="OMPADOMAIN"/>
</dbReference>
<keyword evidence="7" id="KW-1185">Reference proteome</keyword>
<dbReference type="GO" id="GO:0009279">
    <property type="term" value="C:cell outer membrane"/>
    <property type="evidence" value="ECO:0007669"/>
    <property type="project" value="UniProtKB-SubCell"/>
</dbReference>
<dbReference type="CDD" id="cd07185">
    <property type="entry name" value="OmpA_C-like"/>
    <property type="match status" value="1"/>
</dbReference>
<dbReference type="EMBL" id="JAHESE010000012">
    <property type="protein sequence ID" value="MBT1709287.1"/>
    <property type="molecule type" value="Genomic_DNA"/>
</dbReference>
<dbReference type="InterPro" id="IPR011042">
    <property type="entry name" value="6-blade_b-propeller_TolB-like"/>
</dbReference>
<dbReference type="Gene3D" id="3.30.1330.60">
    <property type="entry name" value="OmpA-like domain"/>
    <property type="match status" value="1"/>
</dbReference>
<keyword evidence="3" id="KW-0998">Cell outer membrane</keyword>
<dbReference type="InterPro" id="IPR050330">
    <property type="entry name" value="Bact_OuterMem_StrucFunc"/>
</dbReference>
<reference evidence="6 7" key="1">
    <citation type="submission" date="2021-05" db="EMBL/GenBank/DDBJ databases">
        <title>A Polyphasic approach of four new species of the genus Ohtaekwangia: Ohtaekwangia histidinii sp. nov., Ohtaekwangia cretensis sp. nov., Ohtaekwangia indiensis sp. nov., Ohtaekwangia reichenbachii sp. nov. from diverse environment.</title>
        <authorList>
            <person name="Octaviana S."/>
        </authorList>
    </citation>
    <scope>NUCLEOTIDE SEQUENCE [LARGE SCALE GENOMIC DNA]</scope>
    <source>
        <strain evidence="6 7">PWU5</strain>
    </source>
</reference>
<dbReference type="PANTHER" id="PTHR30329">
    <property type="entry name" value="STATOR ELEMENT OF FLAGELLAR MOTOR COMPLEX"/>
    <property type="match status" value="1"/>
</dbReference>
<evidence type="ECO:0000256" key="3">
    <source>
        <dbReference type="ARBA" id="ARBA00023237"/>
    </source>
</evidence>
<dbReference type="PROSITE" id="PS01068">
    <property type="entry name" value="OMPA_1"/>
    <property type="match status" value="1"/>
</dbReference>
<dbReference type="Proteomes" id="UP001319080">
    <property type="component" value="Unassembled WGS sequence"/>
</dbReference>
<sequence length="602" mass="68359">MNGVRFYKDAAKLAKIKALAASGDYEQQYAELKAYVRNFGIENFGIETQLIWDLAKLSEKLGPPGEAVLLYKLVLKHHKQNIDEKLVRQEFDTLTRNQTDLYVPLKQYYDLVAFRKEIDTLRPPQGVLLNMGYGVNSEKEDYGPTIGNVDNVMLFTSKRNSKITPLQKTYNEDLFYTIKSDTLWGFSEELKKINTPYNEGSASLSRDGRHLYFARCNSPDSYGNCDIFVSDLQPDSTWGEARNLGQNINSASWDSQPSLSHSGDTLYFSSDRIGGFGFSDIYVSVRDIDGRWQRAQNLGPIVNTRAFEVSPFFHHTRNVLYFSSNGQPLNFGDFDIYKAHRDGSAWGEPKNIGPLVNGVGSEYYFTIDSESKNLYYAKSAEDNLNNLDLYSFPVPMEAQPDAVARLKGKLINSETKKPFRGIVSVIDLDKGVEVAPKFLREDGSFDFNLINKRNYLLIIQGDDFFRIEQIFFMDGDQEINLETEPIESKIAFQSLEFENGMADILESMHPDLNKLANFMIDHPMLNLSIAGHTDKQGNEIANLKLSQARADAIKAYLIYKFSIDASRIEAHGYGSSKPIVDEKTEADRSLNRRVEFQIHKPE</sequence>
<dbReference type="InterPro" id="IPR036737">
    <property type="entry name" value="OmpA-like_sf"/>
</dbReference>
<dbReference type="Pfam" id="PF07676">
    <property type="entry name" value="PD40"/>
    <property type="match status" value="3"/>
</dbReference>
<comment type="subcellular location">
    <subcellularLocation>
        <location evidence="1">Cell outer membrane</location>
    </subcellularLocation>
</comment>
<evidence type="ECO:0000313" key="6">
    <source>
        <dbReference type="EMBL" id="MBT1709287.1"/>
    </source>
</evidence>
<accession>A0AAP2GVP2</accession>
<evidence type="ECO:0000259" key="5">
    <source>
        <dbReference type="PROSITE" id="PS51123"/>
    </source>
</evidence>
<evidence type="ECO:0000256" key="2">
    <source>
        <dbReference type="ARBA" id="ARBA00023136"/>
    </source>
</evidence>
<evidence type="ECO:0000256" key="1">
    <source>
        <dbReference type="ARBA" id="ARBA00004442"/>
    </source>
</evidence>
<name>A0AAP2GVP2_9BACT</name>
<protein>
    <submittedName>
        <fullName evidence="6">PD40 domain-containing protein</fullName>
    </submittedName>
</protein>
<organism evidence="6 7">
    <name type="scientific">Dawidia cretensis</name>
    <dbReference type="NCBI Taxonomy" id="2782350"/>
    <lineage>
        <taxon>Bacteria</taxon>
        <taxon>Pseudomonadati</taxon>
        <taxon>Bacteroidota</taxon>
        <taxon>Cytophagia</taxon>
        <taxon>Cytophagales</taxon>
        <taxon>Chryseotaleaceae</taxon>
        <taxon>Dawidia</taxon>
    </lineage>
</organism>
<dbReference type="InterPro" id="IPR006690">
    <property type="entry name" value="OMPA-like_CS"/>
</dbReference>
<evidence type="ECO:0000313" key="7">
    <source>
        <dbReference type="Proteomes" id="UP001319080"/>
    </source>
</evidence>
<dbReference type="InterPro" id="IPR011659">
    <property type="entry name" value="WD40"/>
</dbReference>
<comment type="caution">
    <text evidence="6">The sequence shown here is derived from an EMBL/GenBank/DDBJ whole genome shotgun (WGS) entry which is preliminary data.</text>
</comment>
<proteinExistence type="predicted"/>
<evidence type="ECO:0000256" key="4">
    <source>
        <dbReference type="PROSITE-ProRule" id="PRU00473"/>
    </source>
</evidence>
<dbReference type="Pfam" id="PF00691">
    <property type="entry name" value="OmpA"/>
    <property type="match status" value="1"/>
</dbReference>